<evidence type="ECO:0008006" key="13">
    <source>
        <dbReference type="Google" id="ProtNLM"/>
    </source>
</evidence>
<feature type="transmembrane region" description="Helical" evidence="10">
    <location>
        <begin position="178"/>
        <end position="206"/>
    </location>
</feature>
<dbReference type="InterPro" id="IPR004117">
    <property type="entry name" value="7tm6_olfct_rcpt"/>
</dbReference>
<evidence type="ECO:0000256" key="5">
    <source>
        <dbReference type="ARBA" id="ARBA00022725"/>
    </source>
</evidence>
<dbReference type="Proteomes" id="UP001168821">
    <property type="component" value="Unassembled WGS sequence"/>
</dbReference>
<feature type="transmembrane region" description="Helical" evidence="10">
    <location>
        <begin position="35"/>
        <end position="56"/>
    </location>
</feature>
<protein>
    <recommendedName>
        <fullName evidence="13">7tm 6 domain containing protein</fullName>
    </recommendedName>
</protein>
<dbReference type="GO" id="GO:0004984">
    <property type="term" value="F:olfactory receptor activity"/>
    <property type="evidence" value="ECO:0007669"/>
    <property type="project" value="InterPro"/>
</dbReference>
<evidence type="ECO:0000256" key="3">
    <source>
        <dbReference type="ARBA" id="ARBA00022606"/>
    </source>
</evidence>
<keyword evidence="2" id="KW-1003">Cell membrane</keyword>
<keyword evidence="6 10" id="KW-1133">Transmembrane helix</keyword>
<evidence type="ECO:0000256" key="2">
    <source>
        <dbReference type="ARBA" id="ARBA00022475"/>
    </source>
</evidence>
<evidence type="ECO:0000256" key="1">
    <source>
        <dbReference type="ARBA" id="ARBA00004651"/>
    </source>
</evidence>
<dbReference type="AlphaFoldDB" id="A0AA38MM81"/>
<dbReference type="GO" id="GO:0007165">
    <property type="term" value="P:signal transduction"/>
    <property type="evidence" value="ECO:0007669"/>
    <property type="project" value="UniProtKB-KW"/>
</dbReference>
<accession>A0AA38MM81</accession>
<comment type="caution">
    <text evidence="11">The sequence shown here is derived from an EMBL/GenBank/DDBJ whole genome shotgun (WGS) entry which is preliminary data.</text>
</comment>
<keyword evidence="4 10" id="KW-0812">Transmembrane</keyword>
<dbReference type="PANTHER" id="PTHR21137">
    <property type="entry name" value="ODORANT RECEPTOR"/>
    <property type="match status" value="1"/>
</dbReference>
<dbReference type="Pfam" id="PF02949">
    <property type="entry name" value="7tm_6"/>
    <property type="match status" value="1"/>
</dbReference>
<gene>
    <name evidence="11" type="ORF">Zmor_007605</name>
</gene>
<feature type="transmembrane region" description="Helical" evidence="10">
    <location>
        <begin position="283"/>
        <end position="303"/>
    </location>
</feature>
<evidence type="ECO:0000313" key="12">
    <source>
        <dbReference type="Proteomes" id="UP001168821"/>
    </source>
</evidence>
<dbReference type="GO" id="GO:0005549">
    <property type="term" value="F:odorant binding"/>
    <property type="evidence" value="ECO:0007669"/>
    <property type="project" value="InterPro"/>
</dbReference>
<evidence type="ECO:0000313" key="11">
    <source>
        <dbReference type="EMBL" id="KAJ3663305.1"/>
    </source>
</evidence>
<name>A0AA38MM81_9CUCU</name>
<feature type="transmembrane region" description="Helical" evidence="10">
    <location>
        <begin position="129"/>
        <end position="149"/>
    </location>
</feature>
<proteinExistence type="predicted"/>
<organism evidence="11 12">
    <name type="scientific">Zophobas morio</name>
    <dbReference type="NCBI Taxonomy" id="2755281"/>
    <lineage>
        <taxon>Eukaryota</taxon>
        <taxon>Metazoa</taxon>
        <taxon>Ecdysozoa</taxon>
        <taxon>Arthropoda</taxon>
        <taxon>Hexapoda</taxon>
        <taxon>Insecta</taxon>
        <taxon>Pterygota</taxon>
        <taxon>Neoptera</taxon>
        <taxon>Endopterygota</taxon>
        <taxon>Coleoptera</taxon>
        <taxon>Polyphaga</taxon>
        <taxon>Cucujiformia</taxon>
        <taxon>Tenebrionidae</taxon>
        <taxon>Zophobas</taxon>
    </lineage>
</organism>
<evidence type="ECO:0000256" key="6">
    <source>
        <dbReference type="ARBA" id="ARBA00022989"/>
    </source>
</evidence>
<dbReference type="PANTHER" id="PTHR21137:SF35">
    <property type="entry name" value="ODORANT RECEPTOR 19A-RELATED"/>
    <property type="match status" value="1"/>
</dbReference>
<feature type="transmembrane region" description="Helical" evidence="10">
    <location>
        <begin position="254"/>
        <end position="271"/>
    </location>
</feature>
<evidence type="ECO:0000256" key="4">
    <source>
        <dbReference type="ARBA" id="ARBA00022692"/>
    </source>
</evidence>
<evidence type="ECO:0000256" key="8">
    <source>
        <dbReference type="ARBA" id="ARBA00023170"/>
    </source>
</evidence>
<evidence type="ECO:0000256" key="7">
    <source>
        <dbReference type="ARBA" id="ARBA00023136"/>
    </source>
</evidence>
<comment type="subcellular location">
    <subcellularLocation>
        <location evidence="1">Cell membrane</location>
        <topology evidence="1">Multi-pass membrane protein</topology>
    </subcellularLocation>
</comment>
<keyword evidence="7 10" id="KW-0472">Membrane</keyword>
<keyword evidence="3" id="KW-0716">Sensory transduction</keyword>
<evidence type="ECO:0000256" key="9">
    <source>
        <dbReference type="ARBA" id="ARBA00023224"/>
    </source>
</evidence>
<sequence length="319" mass="37014">MAVFDWKSTFRPNFKMLKILGLWPDNHDGYKFDWYALYTLFCVNLCFIAPNFTQIVDLFLNTSNLETFTARIFLTLSEIMVPIKAFCHIKNISKGKELTQKLNASIFQPKTVTQRNLAQDQLNIWKASFRIFCVSCFMASVLEFSFPILDGTYKEFRLAIPAWFPYDFKRSPYFHITYLYQTVSVSFLTTADVILDMFVVALIIFVNAQCDILCDELKNNLSCRNFHSKFLQCVEHHKAILSFKETINSSYEMVIFWQTLVSSLAMALTMFHLTVVKFESSEVYGTVMCGMATSLEIALYCWFGNEAELKVQLLPKRES</sequence>
<keyword evidence="9" id="KW-0807">Transducer</keyword>
<dbReference type="EMBL" id="JALNTZ010000002">
    <property type="protein sequence ID" value="KAJ3663305.1"/>
    <property type="molecule type" value="Genomic_DNA"/>
</dbReference>
<keyword evidence="12" id="KW-1185">Reference proteome</keyword>
<reference evidence="11" key="1">
    <citation type="journal article" date="2023" name="G3 (Bethesda)">
        <title>Whole genome assemblies of Zophobas morio and Tenebrio molitor.</title>
        <authorList>
            <person name="Kaur S."/>
            <person name="Stinson S.A."/>
            <person name="diCenzo G.C."/>
        </authorList>
    </citation>
    <scope>NUCLEOTIDE SEQUENCE</scope>
    <source>
        <strain evidence="11">QUZm001</strain>
    </source>
</reference>
<keyword evidence="5" id="KW-0552">Olfaction</keyword>
<keyword evidence="8" id="KW-0675">Receptor</keyword>
<evidence type="ECO:0000256" key="10">
    <source>
        <dbReference type="SAM" id="Phobius"/>
    </source>
</evidence>
<dbReference type="GO" id="GO:0005886">
    <property type="term" value="C:plasma membrane"/>
    <property type="evidence" value="ECO:0007669"/>
    <property type="project" value="UniProtKB-SubCell"/>
</dbReference>